<keyword evidence="3" id="KW-1185">Reference proteome</keyword>
<dbReference type="Proteomes" id="UP000053825">
    <property type="component" value="Unassembled WGS sequence"/>
</dbReference>
<reference evidence="2 3" key="1">
    <citation type="submission" date="2015-07" db="EMBL/GenBank/DDBJ databases">
        <title>The genome of Habropoda laboriosa.</title>
        <authorList>
            <person name="Pan H."/>
            <person name="Kapheim K."/>
        </authorList>
    </citation>
    <scope>NUCLEOTIDE SEQUENCE [LARGE SCALE GENOMIC DNA]</scope>
    <source>
        <strain evidence="2">0110345459</strain>
    </source>
</reference>
<proteinExistence type="predicted"/>
<protein>
    <recommendedName>
        <fullName evidence="4">Secreted peptide</fullName>
    </recommendedName>
</protein>
<evidence type="ECO:0000256" key="1">
    <source>
        <dbReference type="SAM" id="SignalP"/>
    </source>
</evidence>
<dbReference type="EMBL" id="KQ414576">
    <property type="protein sequence ID" value="KOC71222.1"/>
    <property type="molecule type" value="Genomic_DNA"/>
</dbReference>
<name>A0A0L7RJU2_9HYME</name>
<evidence type="ECO:0000313" key="3">
    <source>
        <dbReference type="Proteomes" id="UP000053825"/>
    </source>
</evidence>
<sequence>MLALWVLAVDWFCCASLAVTYLGRSGVGGASCATMWLTFVDRTFRSLFVWTIRDRP</sequence>
<evidence type="ECO:0000313" key="2">
    <source>
        <dbReference type="EMBL" id="KOC71222.1"/>
    </source>
</evidence>
<feature type="chain" id="PRO_5005575423" description="Secreted peptide" evidence="1">
    <location>
        <begin position="19"/>
        <end position="56"/>
    </location>
</feature>
<keyword evidence="1" id="KW-0732">Signal</keyword>
<feature type="signal peptide" evidence="1">
    <location>
        <begin position="1"/>
        <end position="18"/>
    </location>
</feature>
<evidence type="ECO:0008006" key="4">
    <source>
        <dbReference type="Google" id="ProtNLM"/>
    </source>
</evidence>
<gene>
    <name evidence="2" type="ORF">WH47_06144</name>
</gene>
<accession>A0A0L7RJU2</accession>
<dbReference type="AlphaFoldDB" id="A0A0L7RJU2"/>
<organism evidence="2 3">
    <name type="scientific">Habropoda laboriosa</name>
    <dbReference type="NCBI Taxonomy" id="597456"/>
    <lineage>
        <taxon>Eukaryota</taxon>
        <taxon>Metazoa</taxon>
        <taxon>Ecdysozoa</taxon>
        <taxon>Arthropoda</taxon>
        <taxon>Hexapoda</taxon>
        <taxon>Insecta</taxon>
        <taxon>Pterygota</taxon>
        <taxon>Neoptera</taxon>
        <taxon>Endopterygota</taxon>
        <taxon>Hymenoptera</taxon>
        <taxon>Apocrita</taxon>
        <taxon>Aculeata</taxon>
        <taxon>Apoidea</taxon>
        <taxon>Anthophila</taxon>
        <taxon>Apidae</taxon>
        <taxon>Habropoda</taxon>
    </lineage>
</organism>